<evidence type="ECO:0000313" key="3">
    <source>
        <dbReference type="Proteomes" id="UP001392437"/>
    </source>
</evidence>
<dbReference type="EMBL" id="JAQQWP010000002">
    <property type="protein sequence ID" value="KAK8130510.1"/>
    <property type="molecule type" value="Genomic_DNA"/>
</dbReference>
<dbReference type="Pfam" id="PF06985">
    <property type="entry name" value="HET"/>
    <property type="match status" value="1"/>
</dbReference>
<organism evidence="2 3">
    <name type="scientific">Apiospora kogelbergensis</name>
    <dbReference type="NCBI Taxonomy" id="1337665"/>
    <lineage>
        <taxon>Eukaryota</taxon>
        <taxon>Fungi</taxon>
        <taxon>Dikarya</taxon>
        <taxon>Ascomycota</taxon>
        <taxon>Pezizomycotina</taxon>
        <taxon>Sordariomycetes</taxon>
        <taxon>Xylariomycetidae</taxon>
        <taxon>Amphisphaeriales</taxon>
        <taxon>Apiosporaceae</taxon>
        <taxon>Apiospora</taxon>
    </lineage>
</organism>
<keyword evidence="3" id="KW-1185">Reference proteome</keyword>
<evidence type="ECO:0000313" key="2">
    <source>
        <dbReference type="EMBL" id="KAK8130510.1"/>
    </source>
</evidence>
<dbReference type="AlphaFoldDB" id="A0AAW0R9M4"/>
<reference evidence="2 3" key="1">
    <citation type="submission" date="2023-01" db="EMBL/GenBank/DDBJ databases">
        <title>Analysis of 21 Apiospora genomes using comparative genomics revels a genus with tremendous synthesis potential of carbohydrate active enzymes and secondary metabolites.</title>
        <authorList>
            <person name="Sorensen T."/>
        </authorList>
    </citation>
    <scope>NUCLEOTIDE SEQUENCE [LARGE SCALE GENOMIC DNA]</scope>
    <source>
        <strain evidence="2 3">CBS 117206</strain>
    </source>
</reference>
<proteinExistence type="predicted"/>
<evidence type="ECO:0000259" key="1">
    <source>
        <dbReference type="Pfam" id="PF06985"/>
    </source>
</evidence>
<dbReference type="Proteomes" id="UP001392437">
    <property type="component" value="Unassembled WGS sequence"/>
</dbReference>
<dbReference type="InterPro" id="IPR010730">
    <property type="entry name" value="HET"/>
</dbReference>
<name>A0AAW0R9M4_9PEZI</name>
<dbReference type="PANTHER" id="PTHR33112">
    <property type="entry name" value="DOMAIN PROTEIN, PUTATIVE-RELATED"/>
    <property type="match status" value="1"/>
</dbReference>
<accession>A0AAW0R9M4</accession>
<protein>
    <recommendedName>
        <fullName evidence="1">Heterokaryon incompatibility domain-containing protein</fullName>
    </recommendedName>
</protein>
<sequence length="450" mass="50602">MVEKICRSIHPGCQDSWVSMTDLGLRVIDCHTKRVIDAPVDIVRDSIEVALGLHYSYLWVDRHCIDQSGVYKEHIIAKMDEVYRQAAIVIIASTGESANDGLPGISVRREPALEVTVGSFTFRQIPPCSPLQFGGGMCKWATRGWTYQEGFLARRRLFFTKMQTIFVCDSMVFPEAMGSGISLKTTTWTTSGLIRPRALIGGRQRGLSRKHYLCLRDMASEFSRRELTFEDDSLRAFQGVLNELKRGGTRLHHLWGIPITHAEKSHALRFALGWTHGSRMASLSASNDQPRRLYLRAATTEVTFIPEDLVRRRDGDAMRSREKPNMFAVLPVTETEHMIVGAFVDDEVKVMTPYQCVVLEDREAEPSPEIHPWEPQVTLLVTREVNGHVERVGIVIVGPLNLDSVHVSSYGTSSTGLANGVIQLSELKGPKVAMQQLWRQKVEERTICLS</sequence>
<gene>
    <name evidence="2" type="ORF">PG999_002890</name>
</gene>
<feature type="domain" description="Heterokaryon incompatibility" evidence="1">
    <location>
        <begin position="42"/>
        <end position="149"/>
    </location>
</feature>
<dbReference type="PANTHER" id="PTHR33112:SF1">
    <property type="entry name" value="HETEROKARYON INCOMPATIBILITY DOMAIN-CONTAINING PROTEIN"/>
    <property type="match status" value="1"/>
</dbReference>
<comment type="caution">
    <text evidence="2">The sequence shown here is derived from an EMBL/GenBank/DDBJ whole genome shotgun (WGS) entry which is preliminary data.</text>
</comment>